<sequence>MLASTLRQLVIQGGAPGQILSLAHAKAASGSLPLWLSWSLCQVMDGVTSHTCPAAQQHRQLSSDSSRQGQGLPSGPAPASSPSSSTPSTPSLQPSPLMRSIREMQAQQAQHKQHRAWVWYDADNEALEQRGERKRAYPDAGYANLQNVPQSMKKMNRVLELVRGLHYDEAVAQCQIRPHKAGAYLLQVLEHAKKDALEKGVSGNLVVDECYATKASYLKKVGYKAKGRATLIISRRSHVKVILRPLPSAVPYRGFTAHKAPLFAQKQWAPRATASQLSSPRERL</sequence>
<dbReference type="InterPro" id="IPR036394">
    <property type="entry name" value="Ribosomal_uL22_sf"/>
</dbReference>
<reference evidence="6" key="1">
    <citation type="submission" date="2017-08" db="EMBL/GenBank/DDBJ databases">
        <authorList>
            <person name="Polle J.E."/>
            <person name="Barry K."/>
            <person name="Cushman J."/>
            <person name="Schmutz J."/>
            <person name="Tran D."/>
            <person name="Hathwaick L.T."/>
            <person name="Yim W.C."/>
            <person name="Jenkins J."/>
            <person name="Mckie-Krisberg Z.M."/>
            <person name="Prochnik S."/>
            <person name="Lindquist E."/>
            <person name="Dockter R.B."/>
            <person name="Adam C."/>
            <person name="Molina H."/>
            <person name="Bunkerborg J."/>
            <person name="Jin E."/>
            <person name="Buchheim M."/>
            <person name="Magnuson J."/>
        </authorList>
    </citation>
    <scope>NUCLEOTIDE SEQUENCE</scope>
    <source>
        <strain evidence="6">CCAP 19/18</strain>
    </source>
</reference>
<evidence type="ECO:0000313" key="6">
    <source>
        <dbReference type="EMBL" id="KAF5832959.1"/>
    </source>
</evidence>
<dbReference type="PANTHER" id="PTHR13501">
    <property type="entry name" value="CHLOROPLAST 50S RIBOSOMAL PROTEIN L22-RELATED"/>
    <property type="match status" value="1"/>
</dbReference>
<dbReference type="GO" id="GO:0005840">
    <property type="term" value="C:ribosome"/>
    <property type="evidence" value="ECO:0007669"/>
    <property type="project" value="UniProtKB-KW"/>
</dbReference>
<dbReference type="Pfam" id="PF00237">
    <property type="entry name" value="Ribosomal_L22"/>
    <property type="match status" value="1"/>
</dbReference>
<dbReference type="Gene3D" id="3.90.470.10">
    <property type="entry name" value="Ribosomal protein L22/L17"/>
    <property type="match status" value="1"/>
</dbReference>
<comment type="similarity">
    <text evidence="1 4">Belongs to the universal ribosomal protein uL22 family.</text>
</comment>
<keyword evidence="7" id="KW-1185">Reference proteome</keyword>
<accession>A0ABQ7GEG2</accession>
<protein>
    <submittedName>
        <fullName evidence="6">Ribosomal protein L22/L17</fullName>
    </submittedName>
</protein>
<dbReference type="InterPro" id="IPR001063">
    <property type="entry name" value="Ribosomal_uL22"/>
</dbReference>
<evidence type="ECO:0000256" key="2">
    <source>
        <dbReference type="ARBA" id="ARBA00022980"/>
    </source>
</evidence>
<evidence type="ECO:0000256" key="1">
    <source>
        <dbReference type="ARBA" id="ARBA00009451"/>
    </source>
</evidence>
<proteinExistence type="inferred from homology"/>
<feature type="compositionally biased region" description="Polar residues" evidence="5">
    <location>
        <begin position="57"/>
        <end position="69"/>
    </location>
</feature>
<comment type="caution">
    <text evidence="6">The sequence shown here is derived from an EMBL/GenBank/DDBJ whole genome shotgun (WGS) entry which is preliminary data.</text>
</comment>
<name>A0ABQ7GEG2_DUNSA</name>
<evidence type="ECO:0000313" key="7">
    <source>
        <dbReference type="Proteomes" id="UP000815325"/>
    </source>
</evidence>
<organism evidence="6 7">
    <name type="scientific">Dunaliella salina</name>
    <name type="common">Green alga</name>
    <name type="synonym">Protococcus salinus</name>
    <dbReference type="NCBI Taxonomy" id="3046"/>
    <lineage>
        <taxon>Eukaryota</taxon>
        <taxon>Viridiplantae</taxon>
        <taxon>Chlorophyta</taxon>
        <taxon>core chlorophytes</taxon>
        <taxon>Chlorophyceae</taxon>
        <taxon>CS clade</taxon>
        <taxon>Chlamydomonadales</taxon>
        <taxon>Dunaliellaceae</taxon>
        <taxon>Dunaliella</taxon>
    </lineage>
</organism>
<feature type="compositionally biased region" description="Low complexity" evidence="5">
    <location>
        <begin position="70"/>
        <end position="95"/>
    </location>
</feature>
<feature type="region of interest" description="Disordered" evidence="5">
    <location>
        <begin position="54"/>
        <end position="95"/>
    </location>
</feature>
<dbReference type="PANTHER" id="PTHR13501:SF8">
    <property type="entry name" value="LARGE RIBOSOMAL SUBUNIT PROTEIN UL22M"/>
    <property type="match status" value="1"/>
</dbReference>
<dbReference type="EMBL" id="MU069838">
    <property type="protein sequence ID" value="KAF5832959.1"/>
    <property type="molecule type" value="Genomic_DNA"/>
</dbReference>
<evidence type="ECO:0000256" key="3">
    <source>
        <dbReference type="ARBA" id="ARBA00023274"/>
    </source>
</evidence>
<dbReference type="SUPFAM" id="SSF54843">
    <property type="entry name" value="Ribosomal protein L22"/>
    <property type="match status" value="1"/>
</dbReference>
<evidence type="ECO:0000256" key="4">
    <source>
        <dbReference type="RuleBase" id="RU004005"/>
    </source>
</evidence>
<dbReference type="Proteomes" id="UP000815325">
    <property type="component" value="Unassembled WGS sequence"/>
</dbReference>
<evidence type="ECO:0000256" key="5">
    <source>
        <dbReference type="SAM" id="MobiDB-lite"/>
    </source>
</evidence>
<gene>
    <name evidence="6" type="ORF">DUNSADRAFT_10976</name>
</gene>
<dbReference type="InterPro" id="IPR047867">
    <property type="entry name" value="Ribosomal_uL22_bac/org-type"/>
</dbReference>
<keyword evidence="2 4" id="KW-0689">Ribosomal protein</keyword>
<keyword evidence="3 4" id="KW-0687">Ribonucleoprotein</keyword>